<name>A0AAV7NN61_PLEWA</name>
<comment type="caution">
    <text evidence="2">The sequence shown here is derived from an EMBL/GenBank/DDBJ whole genome shotgun (WGS) entry which is preliminary data.</text>
</comment>
<evidence type="ECO:0000256" key="1">
    <source>
        <dbReference type="SAM" id="MobiDB-lite"/>
    </source>
</evidence>
<reference evidence="2" key="1">
    <citation type="journal article" date="2022" name="bioRxiv">
        <title>Sequencing and chromosome-scale assembly of the giantPleurodeles waltlgenome.</title>
        <authorList>
            <person name="Brown T."/>
            <person name="Elewa A."/>
            <person name="Iarovenko S."/>
            <person name="Subramanian E."/>
            <person name="Araus A.J."/>
            <person name="Petzold A."/>
            <person name="Susuki M."/>
            <person name="Suzuki K.-i.T."/>
            <person name="Hayashi T."/>
            <person name="Toyoda A."/>
            <person name="Oliveira C."/>
            <person name="Osipova E."/>
            <person name="Leigh N.D."/>
            <person name="Simon A."/>
            <person name="Yun M.H."/>
        </authorList>
    </citation>
    <scope>NUCLEOTIDE SEQUENCE</scope>
    <source>
        <strain evidence="2">20211129_DDA</strain>
        <tissue evidence="2">Liver</tissue>
    </source>
</reference>
<dbReference type="Proteomes" id="UP001066276">
    <property type="component" value="Chromosome 8"/>
</dbReference>
<protein>
    <submittedName>
        <fullName evidence="2">Uncharacterized protein</fullName>
    </submittedName>
</protein>
<feature type="compositionally biased region" description="Polar residues" evidence="1">
    <location>
        <begin position="57"/>
        <end position="69"/>
    </location>
</feature>
<organism evidence="2 3">
    <name type="scientific">Pleurodeles waltl</name>
    <name type="common">Iberian ribbed newt</name>
    <dbReference type="NCBI Taxonomy" id="8319"/>
    <lineage>
        <taxon>Eukaryota</taxon>
        <taxon>Metazoa</taxon>
        <taxon>Chordata</taxon>
        <taxon>Craniata</taxon>
        <taxon>Vertebrata</taxon>
        <taxon>Euteleostomi</taxon>
        <taxon>Amphibia</taxon>
        <taxon>Batrachia</taxon>
        <taxon>Caudata</taxon>
        <taxon>Salamandroidea</taxon>
        <taxon>Salamandridae</taxon>
        <taxon>Pleurodelinae</taxon>
        <taxon>Pleurodeles</taxon>
    </lineage>
</organism>
<gene>
    <name evidence="2" type="ORF">NDU88_004338</name>
</gene>
<accession>A0AAV7NN61</accession>
<sequence>MSHIRQKKISSYVTKFRPKDDEEPASKFTRKGCVLTMDDGNKEDDEVQEKALDESDTNTSSSVITPTEGKTQDSRLRDEQYHAVESDTETEETPSTSQ</sequence>
<feature type="region of interest" description="Disordered" evidence="1">
    <location>
        <begin position="1"/>
        <end position="98"/>
    </location>
</feature>
<evidence type="ECO:0000313" key="2">
    <source>
        <dbReference type="EMBL" id="KAJ1116119.1"/>
    </source>
</evidence>
<keyword evidence="3" id="KW-1185">Reference proteome</keyword>
<proteinExistence type="predicted"/>
<evidence type="ECO:0000313" key="3">
    <source>
        <dbReference type="Proteomes" id="UP001066276"/>
    </source>
</evidence>
<feature type="compositionally biased region" description="Basic and acidic residues" evidence="1">
    <location>
        <begin position="70"/>
        <end position="85"/>
    </location>
</feature>
<dbReference type="EMBL" id="JANPWB010000012">
    <property type="protein sequence ID" value="KAJ1116119.1"/>
    <property type="molecule type" value="Genomic_DNA"/>
</dbReference>
<dbReference type="AlphaFoldDB" id="A0AAV7NN61"/>